<proteinExistence type="predicted"/>
<organism evidence="1 2">
    <name type="scientific">Parathielavia hyrcaniae</name>
    <dbReference type="NCBI Taxonomy" id="113614"/>
    <lineage>
        <taxon>Eukaryota</taxon>
        <taxon>Fungi</taxon>
        <taxon>Dikarya</taxon>
        <taxon>Ascomycota</taxon>
        <taxon>Pezizomycotina</taxon>
        <taxon>Sordariomycetes</taxon>
        <taxon>Sordariomycetidae</taxon>
        <taxon>Sordariales</taxon>
        <taxon>Chaetomiaceae</taxon>
        <taxon>Parathielavia</taxon>
    </lineage>
</organism>
<dbReference type="EMBL" id="MU863649">
    <property type="protein sequence ID" value="KAK4099475.1"/>
    <property type="molecule type" value="Genomic_DNA"/>
</dbReference>
<dbReference type="AlphaFoldDB" id="A0AAN6SZF7"/>
<dbReference type="Proteomes" id="UP001305647">
    <property type="component" value="Unassembled WGS sequence"/>
</dbReference>
<gene>
    <name evidence="1" type="ORF">N658DRAFT_165435</name>
</gene>
<evidence type="ECO:0000313" key="2">
    <source>
        <dbReference type="Proteomes" id="UP001305647"/>
    </source>
</evidence>
<comment type="caution">
    <text evidence="1">The sequence shown here is derived from an EMBL/GenBank/DDBJ whole genome shotgun (WGS) entry which is preliminary data.</text>
</comment>
<sequence length="157" mass="17038">MVFSVTEERSSILGSTTRHLECIHFGSGYLRLSWPAWLGMSILACFGFRSSASSGCWRGLRVWEDLMSSNCTLAVTHPAAVTSRDSLVSAKGDFFDLNCCWPAISVSISPRSSCPSTRLPLATASSQLPQKLDSSPTLPLELSQETVTRAGTESLEF</sequence>
<name>A0AAN6SZF7_9PEZI</name>
<keyword evidence="2" id="KW-1185">Reference proteome</keyword>
<reference evidence="1" key="2">
    <citation type="submission" date="2023-05" db="EMBL/GenBank/DDBJ databases">
        <authorList>
            <consortium name="Lawrence Berkeley National Laboratory"/>
            <person name="Steindorff A."/>
            <person name="Hensen N."/>
            <person name="Bonometti L."/>
            <person name="Westerberg I."/>
            <person name="Brannstrom I.O."/>
            <person name="Guillou S."/>
            <person name="Cros-Aarteil S."/>
            <person name="Calhoun S."/>
            <person name="Haridas S."/>
            <person name="Kuo A."/>
            <person name="Mondo S."/>
            <person name="Pangilinan J."/>
            <person name="Riley R."/>
            <person name="Labutti K."/>
            <person name="Andreopoulos B."/>
            <person name="Lipzen A."/>
            <person name="Chen C."/>
            <person name="Yanf M."/>
            <person name="Daum C."/>
            <person name="Ng V."/>
            <person name="Clum A."/>
            <person name="Ohm R."/>
            <person name="Martin F."/>
            <person name="Silar P."/>
            <person name="Natvig D."/>
            <person name="Lalanne C."/>
            <person name="Gautier V."/>
            <person name="Ament-Velasquez S.L."/>
            <person name="Kruys A."/>
            <person name="Hutchinson M.I."/>
            <person name="Powell A.J."/>
            <person name="Barry K."/>
            <person name="Miller A.N."/>
            <person name="Grigoriev I.V."/>
            <person name="Debuchy R."/>
            <person name="Gladieux P."/>
            <person name="Thoren M.H."/>
            <person name="Johannesson H."/>
        </authorList>
    </citation>
    <scope>NUCLEOTIDE SEQUENCE</scope>
    <source>
        <strain evidence="1">CBS 757.83</strain>
    </source>
</reference>
<accession>A0AAN6SZF7</accession>
<protein>
    <submittedName>
        <fullName evidence="1">Uncharacterized protein</fullName>
    </submittedName>
</protein>
<reference evidence="1" key="1">
    <citation type="journal article" date="2023" name="Mol. Phylogenet. Evol.">
        <title>Genome-scale phylogeny and comparative genomics of the fungal order Sordariales.</title>
        <authorList>
            <person name="Hensen N."/>
            <person name="Bonometti L."/>
            <person name="Westerberg I."/>
            <person name="Brannstrom I.O."/>
            <person name="Guillou S."/>
            <person name="Cros-Aarteil S."/>
            <person name="Calhoun S."/>
            <person name="Haridas S."/>
            <person name="Kuo A."/>
            <person name="Mondo S."/>
            <person name="Pangilinan J."/>
            <person name="Riley R."/>
            <person name="LaButti K."/>
            <person name="Andreopoulos B."/>
            <person name="Lipzen A."/>
            <person name="Chen C."/>
            <person name="Yan M."/>
            <person name="Daum C."/>
            <person name="Ng V."/>
            <person name="Clum A."/>
            <person name="Steindorff A."/>
            <person name="Ohm R.A."/>
            <person name="Martin F."/>
            <person name="Silar P."/>
            <person name="Natvig D.O."/>
            <person name="Lalanne C."/>
            <person name="Gautier V."/>
            <person name="Ament-Velasquez S.L."/>
            <person name="Kruys A."/>
            <person name="Hutchinson M.I."/>
            <person name="Powell A.J."/>
            <person name="Barry K."/>
            <person name="Miller A.N."/>
            <person name="Grigoriev I.V."/>
            <person name="Debuchy R."/>
            <person name="Gladieux P."/>
            <person name="Hiltunen Thoren M."/>
            <person name="Johannesson H."/>
        </authorList>
    </citation>
    <scope>NUCLEOTIDE SEQUENCE</scope>
    <source>
        <strain evidence="1">CBS 757.83</strain>
    </source>
</reference>
<evidence type="ECO:0000313" key="1">
    <source>
        <dbReference type="EMBL" id="KAK4099475.1"/>
    </source>
</evidence>